<comment type="caution">
    <text evidence="2">The sequence shown here is derived from an EMBL/GenBank/DDBJ whole genome shotgun (WGS) entry which is preliminary data.</text>
</comment>
<feature type="signal peptide" evidence="1">
    <location>
        <begin position="1"/>
        <end position="17"/>
    </location>
</feature>
<feature type="chain" id="PRO_5015169623" description="Lipoprotein" evidence="1">
    <location>
        <begin position="18"/>
        <end position="146"/>
    </location>
</feature>
<evidence type="ECO:0000313" key="3">
    <source>
        <dbReference type="Proteomes" id="UP000245206"/>
    </source>
</evidence>
<protein>
    <recommendedName>
        <fullName evidence="4">Lipoprotein</fullName>
    </recommendedName>
</protein>
<accession>A0A2P2DBZ1</accession>
<name>A0A2P2DBZ1_9LEPT</name>
<dbReference type="AlphaFoldDB" id="A0A2P2DBZ1"/>
<evidence type="ECO:0000256" key="1">
    <source>
        <dbReference type="SAM" id="SignalP"/>
    </source>
</evidence>
<dbReference type="OrthoDB" id="331722at2"/>
<reference evidence="3" key="1">
    <citation type="journal article" date="2019" name="Microbiol. Immunol.">
        <title>Molecular and phenotypic characterization of Leptospira johnsonii sp. nov., Leptospira ellinghausenii sp. nov. and Leptospira ryugenii sp. nov. isolated from soil and water in Japan.</title>
        <authorList>
            <person name="Masuzawa T."/>
            <person name="Saito M."/>
            <person name="Nakao R."/>
            <person name="Nikaido Y."/>
            <person name="Matsumoto M."/>
            <person name="Ogawa M."/>
            <person name="Yokoyama M."/>
            <person name="Hidaka Y."/>
            <person name="Tomita J."/>
            <person name="Sakakibara K."/>
            <person name="Suzuki K."/>
            <person name="Yasuda S."/>
            <person name="Sato H."/>
            <person name="Yamaguchi M."/>
            <person name="Yoshida S.I."/>
            <person name="Koizumi N."/>
            <person name="Kawamura Y."/>
        </authorList>
    </citation>
    <scope>NUCLEOTIDE SEQUENCE [LARGE SCALE GENOMIC DNA]</scope>
    <source>
        <strain evidence="3">E18</strain>
    </source>
</reference>
<keyword evidence="3" id="KW-1185">Reference proteome</keyword>
<organism evidence="2 3">
    <name type="scientific">Leptospira ellinghausenii</name>
    <dbReference type="NCBI Taxonomy" id="1917822"/>
    <lineage>
        <taxon>Bacteria</taxon>
        <taxon>Pseudomonadati</taxon>
        <taxon>Spirochaetota</taxon>
        <taxon>Spirochaetia</taxon>
        <taxon>Leptospirales</taxon>
        <taxon>Leptospiraceae</taxon>
        <taxon>Leptospira</taxon>
    </lineage>
</organism>
<sequence>MLSLMLRFFLFSLLVFWQCTPNKQTETYRFDQIIVTKFPTNPPPAFPQSFFPEKSTFLQSSEFKTSHIHTKEAFLLLETPKSWEEIQKRIDYRVNQGDWKLIEKNVNETEVSYLLEGFIKKSLSIYFTKNETNNQIRFYFKKHSTY</sequence>
<dbReference type="EMBL" id="BFAZ01000006">
    <property type="protein sequence ID" value="GBF42107.1"/>
    <property type="molecule type" value="Genomic_DNA"/>
</dbReference>
<gene>
    <name evidence="2" type="ORF">LPTSP2_13930</name>
</gene>
<evidence type="ECO:0008006" key="4">
    <source>
        <dbReference type="Google" id="ProtNLM"/>
    </source>
</evidence>
<dbReference type="Proteomes" id="UP000245206">
    <property type="component" value="Unassembled WGS sequence"/>
</dbReference>
<proteinExistence type="predicted"/>
<keyword evidence="1" id="KW-0732">Signal</keyword>
<evidence type="ECO:0000313" key="2">
    <source>
        <dbReference type="EMBL" id="GBF42107.1"/>
    </source>
</evidence>